<sequence length="341" mass="37245">MTSGRKRTRAAQFLLVLINLAFLAAGILFIVYAVKMNDSAWMEVIDENLPWVRTLMIACTVALGSVVIILSFMGCLGAFFKKRGLLCCYNFFMVLALILVAIVMAGSFTSMALASDWAGKEYPATNQEPYVAVGFNRLYCTAEGAYLCSAAPMGDVIKSLAPGILSEVSSIAKGINGINSLCDEVESKLDLFGAMPDQLADLCKECEKMDDLEVFAPTLEWVDGHCPISEAGEEVIEWCGDFLFKGEAGREYDGAPYGVCRPSFLTLWSDTSKKLGLGLVGFFIFQVIIIVSVCVMRRKRNFDDQHSENAAHKKSNKDGSDVEQPSQSEPYQGASAPVTVY</sequence>
<dbReference type="Pfam" id="PF00335">
    <property type="entry name" value="Tetraspanin"/>
    <property type="match status" value="1"/>
</dbReference>
<reference evidence="7" key="1">
    <citation type="submission" date="2021-01" db="EMBL/GenBank/DDBJ databases">
        <authorList>
            <person name="Corre E."/>
            <person name="Pelletier E."/>
            <person name="Niang G."/>
            <person name="Scheremetjew M."/>
            <person name="Finn R."/>
            <person name="Kale V."/>
            <person name="Holt S."/>
            <person name="Cochrane G."/>
            <person name="Meng A."/>
            <person name="Brown T."/>
            <person name="Cohen L."/>
        </authorList>
    </citation>
    <scope>NUCLEOTIDE SEQUENCE</scope>
    <source>
        <strain evidence="7">Grunow 1884</strain>
    </source>
</reference>
<feature type="region of interest" description="Disordered" evidence="5">
    <location>
        <begin position="304"/>
        <end position="341"/>
    </location>
</feature>
<evidence type="ECO:0000256" key="6">
    <source>
        <dbReference type="SAM" id="Phobius"/>
    </source>
</evidence>
<dbReference type="PRINTS" id="PR00259">
    <property type="entry name" value="TMFOUR"/>
</dbReference>
<protein>
    <recommendedName>
        <fullName evidence="8">Tetraspanin</fullName>
    </recommendedName>
</protein>
<dbReference type="GO" id="GO:0016020">
    <property type="term" value="C:membrane"/>
    <property type="evidence" value="ECO:0007669"/>
    <property type="project" value="UniProtKB-SubCell"/>
</dbReference>
<organism evidence="7">
    <name type="scientific">Trieres chinensis</name>
    <name type="common">Marine centric diatom</name>
    <name type="synonym">Odontella sinensis</name>
    <dbReference type="NCBI Taxonomy" id="1514140"/>
    <lineage>
        <taxon>Eukaryota</taxon>
        <taxon>Sar</taxon>
        <taxon>Stramenopiles</taxon>
        <taxon>Ochrophyta</taxon>
        <taxon>Bacillariophyta</taxon>
        <taxon>Mediophyceae</taxon>
        <taxon>Biddulphiophycidae</taxon>
        <taxon>Eupodiscales</taxon>
        <taxon>Parodontellaceae</taxon>
        <taxon>Trieres</taxon>
    </lineage>
</organism>
<gene>
    <name evidence="7" type="ORF">OSIN01602_LOCUS4266</name>
</gene>
<feature type="transmembrane region" description="Helical" evidence="6">
    <location>
        <begin position="91"/>
        <end position="113"/>
    </location>
</feature>
<feature type="transmembrane region" description="Helical" evidence="6">
    <location>
        <begin position="12"/>
        <end position="34"/>
    </location>
</feature>
<name>A0A7S2ECJ8_TRICV</name>
<keyword evidence="2 6" id="KW-0812">Transmembrane</keyword>
<proteinExistence type="predicted"/>
<evidence type="ECO:0000256" key="3">
    <source>
        <dbReference type="ARBA" id="ARBA00022989"/>
    </source>
</evidence>
<feature type="compositionally biased region" description="Basic and acidic residues" evidence="5">
    <location>
        <begin position="304"/>
        <end position="320"/>
    </location>
</feature>
<evidence type="ECO:0000256" key="2">
    <source>
        <dbReference type="ARBA" id="ARBA00022692"/>
    </source>
</evidence>
<feature type="transmembrane region" description="Helical" evidence="6">
    <location>
        <begin position="54"/>
        <end position="79"/>
    </location>
</feature>
<comment type="subcellular location">
    <subcellularLocation>
        <location evidence="1">Membrane</location>
        <topology evidence="1">Multi-pass membrane protein</topology>
    </subcellularLocation>
</comment>
<dbReference type="EMBL" id="HBGO01007590">
    <property type="protein sequence ID" value="CAD9327526.1"/>
    <property type="molecule type" value="Transcribed_RNA"/>
</dbReference>
<evidence type="ECO:0000256" key="4">
    <source>
        <dbReference type="ARBA" id="ARBA00023136"/>
    </source>
</evidence>
<evidence type="ECO:0008006" key="8">
    <source>
        <dbReference type="Google" id="ProtNLM"/>
    </source>
</evidence>
<feature type="transmembrane region" description="Helical" evidence="6">
    <location>
        <begin position="275"/>
        <end position="296"/>
    </location>
</feature>
<keyword evidence="4 6" id="KW-0472">Membrane</keyword>
<evidence type="ECO:0000256" key="1">
    <source>
        <dbReference type="ARBA" id="ARBA00004141"/>
    </source>
</evidence>
<dbReference type="InterPro" id="IPR018499">
    <property type="entry name" value="Tetraspanin/Peripherin"/>
</dbReference>
<evidence type="ECO:0000256" key="5">
    <source>
        <dbReference type="SAM" id="MobiDB-lite"/>
    </source>
</evidence>
<dbReference type="AlphaFoldDB" id="A0A7S2ECJ8"/>
<evidence type="ECO:0000313" key="7">
    <source>
        <dbReference type="EMBL" id="CAD9327526.1"/>
    </source>
</evidence>
<keyword evidence="3 6" id="KW-1133">Transmembrane helix</keyword>
<accession>A0A7S2ECJ8</accession>